<dbReference type="InterPro" id="IPR036259">
    <property type="entry name" value="MFS_trans_sf"/>
</dbReference>
<feature type="compositionally biased region" description="Basic and acidic residues" evidence="7">
    <location>
        <begin position="464"/>
        <end position="474"/>
    </location>
</feature>
<keyword evidence="4 8" id="KW-0812">Transmembrane</keyword>
<feature type="transmembrane region" description="Helical" evidence="8">
    <location>
        <begin position="118"/>
        <end position="143"/>
    </location>
</feature>
<keyword evidence="3" id="KW-1003">Cell membrane</keyword>
<feature type="transmembrane region" description="Helical" evidence="8">
    <location>
        <begin position="338"/>
        <end position="364"/>
    </location>
</feature>
<comment type="subcellular location">
    <subcellularLocation>
        <location evidence="1">Cell membrane</location>
        <topology evidence="1">Multi-pass membrane protein</topology>
    </subcellularLocation>
</comment>
<feature type="transmembrane region" description="Helical" evidence="8">
    <location>
        <begin position="84"/>
        <end position="106"/>
    </location>
</feature>
<evidence type="ECO:0000256" key="6">
    <source>
        <dbReference type="ARBA" id="ARBA00023136"/>
    </source>
</evidence>
<keyword evidence="11" id="KW-1185">Reference proteome</keyword>
<keyword evidence="5 8" id="KW-1133">Transmembrane helix</keyword>
<proteinExistence type="predicted"/>
<evidence type="ECO:0000256" key="3">
    <source>
        <dbReference type="ARBA" id="ARBA00022475"/>
    </source>
</evidence>
<feature type="transmembrane region" description="Helical" evidence="8">
    <location>
        <begin position="271"/>
        <end position="293"/>
    </location>
</feature>
<dbReference type="InterPro" id="IPR011701">
    <property type="entry name" value="MFS"/>
</dbReference>
<reference evidence="10" key="1">
    <citation type="submission" date="2020-12" db="EMBL/GenBank/DDBJ databases">
        <title>Genomic characterization of non-nitrogen-fixing Frankia strains.</title>
        <authorList>
            <person name="Carlos-Shanley C."/>
            <person name="Guerra T."/>
            <person name="Hahn D."/>
        </authorList>
    </citation>
    <scope>NUCLEOTIDE SEQUENCE</scope>
    <source>
        <strain evidence="10">CN6</strain>
    </source>
</reference>
<dbReference type="PROSITE" id="PS50850">
    <property type="entry name" value="MFS"/>
    <property type="match status" value="1"/>
</dbReference>
<protein>
    <submittedName>
        <fullName evidence="10">MFS transporter</fullName>
    </submittedName>
</protein>
<sequence>MFATSFTATALTVAIPPVAAELGGSVGLVAWSVTGSLFVSAVALPITGRLGDLHGHRRVFRTGTTLAVLFAVATACAFDPYSLIAARAGAALASAATIPSSFAMLFKVFPAEERVRPAAWASAVLSGSGVTGLAIGGVVIDSIGWRPMFLIQASIALCALVLALRVLPPMPTEHGANRPGLDKTGALVLTLATFALTFGVNRAAAWGPTLVVVGLLAAVAPLYWLLLWIERRAASPVIPLWLLRKRDILTSSGASFLTNAAHQGNFLVTPLLLQGVFGLSVAMTSVVTISRTLSISLAAPSASRLGARFGPARLATVGIALYVVALAVLVAGTRLDQLWLVIVGLMASGLAYGHSVPPLLVVATNAATPDSFGSTTSLHQTASQIGGVIGLSLMSAIVADAATAGPFAEAYLAAAVLAALGGVAGLACAPRRGAAPEVEGRPMAPEPPAAEARAGQVTAPRDGSGSDRSLEPTR</sequence>
<evidence type="ECO:0000256" key="7">
    <source>
        <dbReference type="SAM" id="MobiDB-lite"/>
    </source>
</evidence>
<evidence type="ECO:0000256" key="8">
    <source>
        <dbReference type="SAM" id="Phobius"/>
    </source>
</evidence>
<dbReference type="Pfam" id="PF07690">
    <property type="entry name" value="MFS_1"/>
    <property type="match status" value="2"/>
</dbReference>
<evidence type="ECO:0000256" key="5">
    <source>
        <dbReference type="ARBA" id="ARBA00022989"/>
    </source>
</evidence>
<feature type="domain" description="Major facilitator superfamily (MFS) profile" evidence="9">
    <location>
        <begin position="1"/>
        <end position="433"/>
    </location>
</feature>
<dbReference type="PANTHER" id="PTHR42718">
    <property type="entry name" value="MAJOR FACILITATOR SUPERFAMILY MULTIDRUG TRANSPORTER MFSC"/>
    <property type="match status" value="1"/>
</dbReference>
<gene>
    <name evidence="10" type="ORF">I7412_02100</name>
</gene>
<feature type="transmembrane region" description="Helical" evidence="8">
    <location>
        <begin position="180"/>
        <end position="200"/>
    </location>
</feature>
<dbReference type="Gene3D" id="1.20.1720.10">
    <property type="entry name" value="Multidrug resistance protein D"/>
    <property type="match status" value="1"/>
</dbReference>
<dbReference type="SUPFAM" id="SSF103473">
    <property type="entry name" value="MFS general substrate transporter"/>
    <property type="match status" value="1"/>
</dbReference>
<dbReference type="PANTHER" id="PTHR42718:SF46">
    <property type="entry name" value="BLR6921 PROTEIN"/>
    <property type="match status" value="1"/>
</dbReference>
<dbReference type="Gene3D" id="1.20.1250.20">
    <property type="entry name" value="MFS general substrate transporter like domains"/>
    <property type="match status" value="1"/>
</dbReference>
<evidence type="ECO:0000256" key="2">
    <source>
        <dbReference type="ARBA" id="ARBA00022448"/>
    </source>
</evidence>
<feature type="transmembrane region" description="Helical" evidence="8">
    <location>
        <begin position="30"/>
        <end position="47"/>
    </location>
</feature>
<dbReference type="InterPro" id="IPR020846">
    <property type="entry name" value="MFS_dom"/>
</dbReference>
<dbReference type="GO" id="GO:0022857">
    <property type="term" value="F:transmembrane transporter activity"/>
    <property type="evidence" value="ECO:0007669"/>
    <property type="project" value="InterPro"/>
</dbReference>
<evidence type="ECO:0000256" key="4">
    <source>
        <dbReference type="ARBA" id="ARBA00022692"/>
    </source>
</evidence>
<accession>A0A937REK7</accession>
<dbReference type="Proteomes" id="UP000604475">
    <property type="component" value="Unassembled WGS sequence"/>
</dbReference>
<evidence type="ECO:0000256" key="1">
    <source>
        <dbReference type="ARBA" id="ARBA00004651"/>
    </source>
</evidence>
<feature type="transmembrane region" description="Helical" evidence="8">
    <location>
        <begin position="149"/>
        <end position="168"/>
    </location>
</feature>
<comment type="caution">
    <text evidence="10">The sequence shown here is derived from an EMBL/GenBank/DDBJ whole genome shotgun (WGS) entry which is preliminary data.</text>
</comment>
<feature type="transmembrane region" description="Helical" evidence="8">
    <location>
        <begin position="314"/>
        <end position="332"/>
    </location>
</feature>
<feature type="transmembrane region" description="Helical" evidence="8">
    <location>
        <begin position="206"/>
        <end position="227"/>
    </location>
</feature>
<keyword evidence="2" id="KW-0813">Transport</keyword>
<name>A0A937REK7_9ACTN</name>
<feature type="transmembrane region" description="Helical" evidence="8">
    <location>
        <begin position="59"/>
        <end position="78"/>
    </location>
</feature>
<evidence type="ECO:0000313" key="10">
    <source>
        <dbReference type="EMBL" id="MBL7625989.1"/>
    </source>
</evidence>
<dbReference type="AlphaFoldDB" id="A0A937REK7"/>
<organism evidence="10 11">
    <name type="scientific">Frankia nepalensis</name>
    <dbReference type="NCBI Taxonomy" id="1836974"/>
    <lineage>
        <taxon>Bacteria</taxon>
        <taxon>Bacillati</taxon>
        <taxon>Actinomycetota</taxon>
        <taxon>Actinomycetes</taxon>
        <taxon>Frankiales</taxon>
        <taxon>Frankiaceae</taxon>
        <taxon>Frankia</taxon>
    </lineage>
</organism>
<evidence type="ECO:0000259" key="9">
    <source>
        <dbReference type="PROSITE" id="PS50850"/>
    </source>
</evidence>
<feature type="transmembrane region" description="Helical" evidence="8">
    <location>
        <begin position="410"/>
        <end position="429"/>
    </location>
</feature>
<feature type="region of interest" description="Disordered" evidence="7">
    <location>
        <begin position="434"/>
        <end position="474"/>
    </location>
</feature>
<dbReference type="EMBL" id="JAEACQ010000122">
    <property type="protein sequence ID" value="MBL7625989.1"/>
    <property type="molecule type" value="Genomic_DNA"/>
</dbReference>
<evidence type="ECO:0000313" key="11">
    <source>
        <dbReference type="Proteomes" id="UP000604475"/>
    </source>
</evidence>
<keyword evidence="6 8" id="KW-0472">Membrane</keyword>
<dbReference type="GO" id="GO:0005886">
    <property type="term" value="C:plasma membrane"/>
    <property type="evidence" value="ECO:0007669"/>
    <property type="project" value="UniProtKB-SubCell"/>
</dbReference>